<dbReference type="Proteomes" id="UP001140087">
    <property type="component" value="Unassembled WGS sequence"/>
</dbReference>
<evidence type="ECO:0000313" key="1">
    <source>
        <dbReference type="EMBL" id="KAJ2798325.1"/>
    </source>
</evidence>
<sequence>MADDATTKVLLVCLGNICRSPMAEAVLAHQAKVRGVRDRLVVDSAGTAAYHAGEPPDRRTVQTCKTNGVAISHRARKVRAADFGEFDYILCMDEGNLDDLNRVKPAGARAHVALFGSYSSQAGDRIIEDPYYGGTDGFRTNFAQLTRCAAGLLDELGLSGGPARPQ</sequence>
<comment type="caution">
    <text evidence="1">The sequence shown here is derived from an EMBL/GenBank/DDBJ whole genome shotgun (WGS) entry which is preliminary data.</text>
</comment>
<dbReference type="EMBL" id="JANBUN010001393">
    <property type="protein sequence ID" value="KAJ2798325.1"/>
    <property type="molecule type" value="Genomic_DNA"/>
</dbReference>
<gene>
    <name evidence="1" type="primary">stp1</name>
    <name evidence="1" type="ORF">H4R21_003978</name>
</gene>
<accession>A0ACC1KZC3</accession>
<protein>
    <submittedName>
        <fullName evidence="1">Low molecular weight phosphotyrosine protein phosphatase</fullName>
    </submittedName>
</protein>
<keyword evidence="2" id="KW-1185">Reference proteome</keyword>
<organism evidence="1 2">
    <name type="scientific">Coemansia helicoidea</name>
    <dbReference type="NCBI Taxonomy" id="1286919"/>
    <lineage>
        <taxon>Eukaryota</taxon>
        <taxon>Fungi</taxon>
        <taxon>Fungi incertae sedis</taxon>
        <taxon>Zoopagomycota</taxon>
        <taxon>Kickxellomycotina</taxon>
        <taxon>Kickxellomycetes</taxon>
        <taxon>Kickxellales</taxon>
        <taxon>Kickxellaceae</taxon>
        <taxon>Coemansia</taxon>
    </lineage>
</organism>
<proteinExistence type="predicted"/>
<name>A0ACC1KZC3_9FUNG</name>
<evidence type="ECO:0000313" key="2">
    <source>
        <dbReference type="Proteomes" id="UP001140087"/>
    </source>
</evidence>
<reference evidence="1" key="1">
    <citation type="submission" date="2022-07" db="EMBL/GenBank/DDBJ databases">
        <title>Phylogenomic reconstructions and comparative analyses of Kickxellomycotina fungi.</title>
        <authorList>
            <person name="Reynolds N.K."/>
            <person name="Stajich J.E."/>
            <person name="Barry K."/>
            <person name="Grigoriev I.V."/>
            <person name="Crous P."/>
            <person name="Smith M.E."/>
        </authorList>
    </citation>
    <scope>NUCLEOTIDE SEQUENCE</scope>
    <source>
        <strain evidence="1">BCRC 34780</strain>
    </source>
</reference>